<name>A0ABP6EPJ6_9ACTN</name>
<evidence type="ECO:0000313" key="1">
    <source>
        <dbReference type="EMBL" id="GAA2669946.1"/>
    </source>
</evidence>
<proteinExistence type="predicted"/>
<evidence type="ECO:0000313" key="2">
    <source>
        <dbReference type="Proteomes" id="UP001501666"/>
    </source>
</evidence>
<sequence length="171" mass="19500">MSTPAQWIERWVYEVVMVTSLPIPRELRDPACMIGPKVWVVRRIRCVAPWLVPRQRPRTCCWHHQVDWRQAAAIAVHLVRQAHVTGIPGEDIGDFVMDRVHDEHEDLDDRERTAIVLLVGLDAGIQLSEPDSAWLYGDGQHRVAAQLDQGVRETIVQRLELLDPVTGLPIT</sequence>
<organism evidence="1 2">
    <name type="scientific">Nonomuraea recticatena</name>
    <dbReference type="NCBI Taxonomy" id="46178"/>
    <lineage>
        <taxon>Bacteria</taxon>
        <taxon>Bacillati</taxon>
        <taxon>Actinomycetota</taxon>
        <taxon>Actinomycetes</taxon>
        <taxon>Streptosporangiales</taxon>
        <taxon>Streptosporangiaceae</taxon>
        <taxon>Nonomuraea</taxon>
    </lineage>
</organism>
<gene>
    <name evidence="1" type="ORF">GCM10010412_048670</name>
</gene>
<dbReference type="EMBL" id="BAAATE010000013">
    <property type="protein sequence ID" value="GAA2669946.1"/>
    <property type="molecule type" value="Genomic_DNA"/>
</dbReference>
<dbReference type="Proteomes" id="UP001501666">
    <property type="component" value="Unassembled WGS sequence"/>
</dbReference>
<comment type="caution">
    <text evidence="1">The sequence shown here is derived from an EMBL/GenBank/DDBJ whole genome shotgun (WGS) entry which is preliminary data.</text>
</comment>
<accession>A0ABP6EPJ6</accession>
<reference evidence="2" key="1">
    <citation type="journal article" date="2019" name="Int. J. Syst. Evol. Microbiol.">
        <title>The Global Catalogue of Microorganisms (GCM) 10K type strain sequencing project: providing services to taxonomists for standard genome sequencing and annotation.</title>
        <authorList>
            <consortium name="The Broad Institute Genomics Platform"/>
            <consortium name="The Broad Institute Genome Sequencing Center for Infectious Disease"/>
            <person name="Wu L."/>
            <person name="Ma J."/>
        </authorList>
    </citation>
    <scope>NUCLEOTIDE SEQUENCE [LARGE SCALE GENOMIC DNA]</scope>
    <source>
        <strain evidence="2">JCM 6835</strain>
    </source>
</reference>
<protein>
    <submittedName>
        <fullName evidence="1">Uncharacterized protein</fullName>
    </submittedName>
</protein>
<keyword evidence="2" id="KW-1185">Reference proteome</keyword>